<name>A0A0A2AGG1_PROMR</name>
<reference evidence="2" key="1">
    <citation type="journal article" date="2014" name="Sci. Data">
        <title>Genomes of diverse isolates of the marine cyanobacterium Prochlorococcus.</title>
        <authorList>
            <person name="Biller S."/>
            <person name="Berube P."/>
            <person name="Thompson J."/>
            <person name="Kelly L."/>
            <person name="Roggensack S."/>
            <person name="Awad L."/>
            <person name="Roache-Johnson K."/>
            <person name="Ding H."/>
            <person name="Giovannoni S.J."/>
            <person name="Moore L.R."/>
            <person name="Chisholm S.W."/>
        </authorList>
    </citation>
    <scope>NUCLEOTIDE SEQUENCE [LARGE SCALE GENOMIC DNA]</scope>
    <source>
        <strain evidence="2">MIT 9314</strain>
    </source>
</reference>
<dbReference type="AlphaFoldDB" id="A0A0A2AGG1"/>
<organism evidence="1 2">
    <name type="scientific">Prochlorococcus marinus str. MIT 9314</name>
    <dbReference type="NCBI Taxonomy" id="167548"/>
    <lineage>
        <taxon>Bacteria</taxon>
        <taxon>Bacillati</taxon>
        <taxon>Cyanobacteriota</taxon>
        <taxon>Cyanophyceae</taxon>
        <taxon>Synechococcales</taxon>
        <taxon>Prochlorococcaceae</taxon>
        <taxon>Prochlorococcus</taxon>
    </lineage>
</organism>
<dbReference type="RefSeq" id="WP_193743017.1">
    <property type="nucleotide sequence ID" value="NZ_JNAO01000011.1"/>
</dbReference>
<dbReference type="STRING" id="167548.EU98_1192"/>
<sequence>MAVSELNKDTHDQICDLLENLQQIEKLKNKDIRILLDKVVRKYGGKVVNK</sequence>
<dbReference type="eggNOG" id="ENOG5032I0H">
    <property type="taxonomic scope" value="Bacteria"/>
</dbReference>
<comment type="caution">
    <text evidence="1">The sequence shown here is derived from an EMBL/GenBank/DDBJ whole genome shotgun (WGS) entry which is preliminary data.</text>
</comment>
<dbReference type="EMBL" id="JNAO01000011">
    <property type="protein sequence ID" value="KGG00983.1"/>
    <property type="molecule type" value="Genomic_DNA"/>
</dbReference>
<proteinExistence type="predicted"/>
<gene>
    <name evidence="1" type="ORF">EU98_1192</name>
</gene>
<evidence type="ECO:0000313" key="2">
    <source>
        <dbReference type="Proteomes" id="UP000030533"/>
    </source>
</evidence>
<dbReference type="Proteomes" id="UP000030533">
    <property type="component" value="Unassembled WGS sequence"/>
</dbReference>
<protein>
    <submittedName>
        <fullName evidence="1">Uncharacterized protein</fullName>
    </submittedName>
</protein>
<evidence type="ECO:0000313" key="1">
    <source>
        <dbReference type="EMBL" id="KGG00983.1"/>
    </source>
</evidence>
<accession>A0A0A2AGG1</accession>